<dbReference type="Proteomes" id="UP000694387">
    <property type="component" value="Chromosome 8"/>
</dbReference>
<organism evidence="15 16">
    <name type="scientific">Equus asinus</name>
    <name type="common">Donkey</name>
    <name type="synonym">Equus africanus asinus</name>
    <dbReference type="NCBI Taxonomy" id="9793"/>
    <lineage>
        <taxon>Eukaryota</taxon>
        <taxon>Metazoa</taxon>
        <taxon>Chordata</taxon>
        <taxon>Craniata</taxon>
        <taxon>Vertebrata</taxon>
        <taxon>Euteleostomi</taxon>
        <taxon>Mammalia</taxon>
        <taxon>Eutheria</taxon>
        <taxon>Laurasiatheria</taxon>
        <taxon>Perissodactyla</taxon>
        <taxon>Equidae</taxon>
        <taxon>Equus</taxon>
    </lineage>
</organism>
<feature type="transmembrane region" description="Helical" evidence="13">
    <location>
        <begin position="89"/>
        <end position="109"/>
    </location>
</feature>
<keyword evidence="4 13" id="KW-1003">Cell membrane</keyword>
<evidence type="ECO:0000256" key="6">
    <source>
        <dbReference type="ARBA" id="ARBA00022692"/>
    </source>
</evidence>
<reference evidence="15" key="2">
    <citation type="submission" date="2025-08" db="UniProtKB">
        <authorList>
            <consortium name="Ensembl"/>
        </authorList>
    </citation>
    <scope>IDENTIFICATION</scope>
</reference>
<dbReference type="GO" id="GO:0005886">
    <property type="term" value="C:plasma membrane"/>
    <property type="evidence" value="ECO:0007669"/>
    <property type="project" value="UniProtKB-SubCell"/>
</dbReference>
<dbReference type="InterPro" id="IPR017452">
    <property type="entry name" value="GPCR_Rhodpsn_7TM"/>
</dbReference>
<reference evidence="15 16" key="1">
    <citation type="journal article" date="2020" name="Nat. Commun.">
        <title>Donkey genomes provide new insights into domestication and selection for coat color.</title>
        <authorList>
            <person name="Wang"/>
            <person name="C."/>
            <person name="Li"/>
            <person name="H."/>
            <person name="Guo"/>
            <person name="Y."/>
            <person name="Huang"/>
            <person name="J."/>
            <person name="Sun"/>
            <person name="Y."/>
            <person name="Min"/>
            <person name="J."/>
            <person name="Wang"/>
            <person name="J."/>
            <person name="Fang"/>
            <person name="X."/>
            <person name="Zhao"/>
            <person name="Z."/>
            <person name="Wang"/>
            <person name="S."/>
            <person name="Zhang"/>
            <person name="Y."/>
            <person name="Liu"/>
            <person name="Q."/>
            <person name="Jiang"/>
            <person name="Q."/>
            <person name="Wang"/>
            <person name="X."/>
            <person name="Guo"/>
            <person name="Y."/>
            <person name="Yang"/>
            <person name="C."/>
            <person name="Wang"/>
            <person name="Y."/>
            <person name="Tian"/>
            <person name="F."/>
            <person name="Zhuang"/>
            <person name="G."/>
            <person name="Fan"/>
            <person name="Y."/>
            <person name="Gao"/>
            <person name="Q."/>
            <person name="Li"/>
            <person name="Y."/>
            <person name="Ju"/>
            <person name="Z."/>
            <person name="Li"/>
            <person name="J."/>
            <person name="Li"/>
            <person name="R."/>
            <person name="Hou"/>
            <person name="M."/>
            <person name="Yang"/>
            <person name="G."/>
            <person name="Liu"/>
            <person name="G."/>
            <person name="Liu"/>
            <person name="W."/>
            <person name="Guo"/>
            <person name="J."/>
            <person name="Pan"/>
            <person name="S."/>
            <person name="Fan"/>
            <person name="G."/>
            <person name="Zhang"/>
            <person name="W."/>
            <person name="Zhang"/>
            <person name="R."/>
            <person name="Yu"/>
            <person name="J."/>
            <person name="Zhang"/>
            <person name="X."/>
            <person name="Yin"/>
            <person name="Q."/>
            <person name="Ji"/>
            <person name="C."/>
            <person name="Jin"/>
            <person name="Y."/>
            <person name="Yue"/>
            <person name="G."/>
            <person name="Liu"/>
            <person name="M."/>
            <person name="Xu"/>
            <person name="J."/>
            <person name="Liu"/>
            <person name="S."/>
            <person name="Jordana"/>
            <person name="J."/>
            <person name="Noce"/>
            <person name="A."/>
            <person name="Amills"/>
            <person name="M."/>
            <person name="Wu"/>
            <person name="D.D."/>
            <person name="Li"/>
            <person name="S."/>
            <person name="Zhou"/>
            <person name="X. and Zhong"/>
            <person name="J."/>
        </authorList>
    </citation>
    <scope>NUCLEOTIDE SEQUENCE [LARGE SCALE GENOMIC DNA]</scope>
</reference>
<dbReference type="FunFam" id="1.20.1070.10:FF:000033">
    <property type="entry name" value="Vomeronasal type-1 receptor"/>
    <property type="match status" value="1"/>
</dbReference>
<keyword evidence="8 13" id="KW-0297">G-protein coupled receptor</keyword>
<feature type="transmembrane region" description="Helical" evidence="13">
    <location>
        <begin position="121"/>
        <end position="145"/>
    </location>
</feature>
<keyword evidence="12 13" id="KW-0807">Transducer</keyword>
<evidence type="ECO:0000256" key="1">
    <source>
        <dbReference type="ARBA" id="ARBA00003878"/>
    </source>
</evidence>
<dbReference type="Pfam" id="PF03402">
    <property type="entry name" value="V1R"/>
    <property type="match status" value="1"/>
</dbReference>
<sequence length="303" mass="35559">MNYSLQIHIITTIILLPMNFVFINYIYIFFQGTEKKSVHLILMHLAFANTIVLFFKGMPKIIATFGLISFLNDTGCKIVIYLERVARGLSLCMTSFLTVVQAITIIPSAPEWAKLKPRSKWHILCFFLFFWIFNSLLSMNLLYYIQSISSMNSSQNSDNNRYCYFIPESQKMKWIFLILMGIRDALCQCLMGWASVYMIFLLHKHHKHVLYLQNSKVLYRTPPEIRAAQSVLLLMLCFLFFYWTDCIFSLYFNSSFDNNFIELNILEILNLGYASLRSPFVSVTRNKLLSKFYSIHCENLSHF</sequence>
<dbReference type="AlphaFoldDB" id="A0A9L0IZ89"/>
<feature type="transmembrane region" description="Helical" evidence="13">
    <location>
        <begin position="174"/>
        <end position="200"/>
    </location>
</feature>
<dbReference type="GeneTree" id="ENSGT01030000234553"/>
<reference evidence="15" key="3">
    <citation type="submission" date="2025-09" db="UniProtKB">
        <authorList>
            <consortium name="Ensembl"/>
        </authorList>
    </citation>
    <scope>IDENTIFICATION</scope>
</reference>
<evidence type="ECO:0000313" key="16">
    <source>
        <dbReference type="Proteomes" id="UP000694387"/>
    </source>
</evidence>
<feature type="transmembrane region" description="Helical" evidence="13">
    <location>
        <begin position="6"/>
        <end position="30"/>
    </location>
</feature>
<feature type="domain" description="G-protein coupled receptors family 1 profile" evidence="14">
    <location>
        <begin position="18"/>
        <end position="282"/>
    </location>
</feature>
<dbReference type="PANTHER" id="PTHR24062">
    <property type="entry name" value="VOMERONASAL TYPE-1 RECEPTOR"/>
    <property type="match status" value="1"/>
</dbReference>
<evidence type="ECO:0000259" key="14">
    <source>
        <dbReference type="PROSITE" id="PS50262"/>
    </source>
</evidence>
<evidence type="ECO:0000256" key="10">
    <source>
        <dbReference type="ARBA" id="ARBA00023170"/>
    </source>
</evidence>
<dbReference type="Gene3D" id="1.20.1070.10">
    <property type="entry name" value="Rhodopsin 7-helix transmembrane proteins"/>
    <property type="match status" value="1"/>
</dbReference>
<dbReference type="GO" id="GO:0019236">
    <property type="term" value="P:response to pheromone"/>
    <property type="evidence" value="ECO:0007669"/>
    <property type="project" value="UniProtKB-KW"/>
</dbReference>
<keyword evidence="10 13" id="KW-0675">Receptor</keyword>
<dbReference type="Ensembl" id="ENSEAST00005042482.1">
    <property type="protein sequence ID" value="ENSEASP00005043067.1"/>
    <property type="gene ID" value="ENSEASG00005038828.1"/>
</dbReference>
<keyword evidence="11" id="KW-0325">Glycoprotein</keyword>
<dbReference type="GO" id="GO:0016503">
    <property type="term" value="F:pheromone receptor activity"/>
    <property type="evidence" value="ECO:0007669"/>
    <property type="project" value="InterPro"/>
</dbReference>
<evidence type="ECO:0000256" key="4">
    <source>
        <dbReference type="ARBA" id="ARBA00022475"/>
    </source>
</evidence>
<dbReference type="SUPFAM" id="SSF81321">
    <property type="entry name" value="Family A G protein-coupled receptor-like"/>
    <property type="match status" value="1"/>
</dbReference>
<proteinExistence type="inferred from homology"/>
<keyword evidence="7 13" id="KW-1133">Transmembrane helix</keyword>
<keyword evidence="9 13" id="KW-0472">Membrane</keyword>
<dbReference type="PROSITE" id="PS50262">
    <property type="entry name" value="G_PROTEIN_RECEP_F1_2"/>
    <property type="match status" value="1"/>
</dbReference>
<comment type="function">
    <text evidence="1">Putative pheromone receptor.</text>
</comment>
<comment type="similarity">
    <text evidence="3 13">Belongs to the G-protein coupled receptor 1 family.</text>
</comment>
<keyword evidence="6 13" id="KW-0812">Transmembrane</keyword>
<evidence type="ECO:0000256" key="13">
    <source>
        <dbReference type="RuleBase" id="RU364061"/>
    </source>
</evidence>
<evidence type="ECO:0000256" key="3">
    <source>
        <dbReference type="ARBA" id="ARBA00010663"/>
    </source>
</evidence>
<evidence type="ECO:0000256" key="2">
    <source>
        <dbReference type="ARBA" id="ARBA00004651"/>
    </source>
</evidence>
<evidence type="ECO:0000256" key="7">
    <source>
        <dbReference type="ARBA" id="ARBA00022989"/>
    </source>
</evidence>
<name>A0A9L0IZ89_EQUAS</name>
<evidence type="ECO:0000256" key="12">
    <source>
        <dbReference type="ARBA" id="ARBA00023224"/>
    </source>
</evidence>
<keyword evidence="16" id="KW-1185">Reference proteome</keyword>
<comment type="subcellular location">
    <subcellularLocation>
        <location evidence="2 13">Cell membrane</location>
        <topology evidence="2 13">Multi-pass membrane protein</topology>
    </subcellularLocation>
</comment>
<feature type="transmembrane region" description="Helical" evidence="13">
    <location>
        <begin position="231"/>
        <end position="252"/>
    </location>
</feature>
<evidence type="ECO:0000256" key="8">
    <source>
        <dbReference type="ARBA" id="ARBA00023040"/>
    </source>
</evidence>
<accession>A0A9L0IZ89</accession>
<keyword evidence="5 13" id="KW-0589">Pheromone response</keyword>
<dbReference type="InterPro" id="IPR004072">
    <property type="entry name" value="Vmron_rcpt_1"/>
</dbReference>
<evidence type="ECO:0000313" key="15">
    <source>
        <dbReference type="Ensembl" id="ENSEASP00005043067.1"/>
    </source>
</evidence>
<evidence type="ECO:0000256" key="11">
    <source>
        <dbReference type="ARBA" id="ARBA00023180"/>
    </source>
</evidence>
<evidence type="ECO:0000256" key="5">
    <source>
        <dbReference type="ARBA" id="ARBA00022507"/>
    </source>
</evidence>
<evidence type="ECO:0000256" key="9">
    <source>
        <dbReference type="ARBA" id="ARBA00023136"/>
    </source>
</evidence>
<dbReference type="GO" id="GO:0007606">
    <property type="term" value="P:sensory perception of chemical stimulus"/>
    <property type="evidence" value="ECO:0007669"/>
    <property type="project" value="UniProtKB-ARBA"/>
</dbReference>
<protein>
    <recommendedName>
        <fullName evidence="13">Vomeronasal type-1 receptor</fullName>
    </recommendedName>
</protein>